<organism evidence="7 8">
    <name type="scientific">Wickerhamomyces pijperi</name>
    <name type="common">Yeast</name>
    <name type="synonym">Pichia pijperi</name>
    <dbReference type="NCBI Taxonomy" id="599730"/>
    <lineage>
        <taxon>Eukaryota</taxon>
        <taxon>Fungi</taxon>
        <taxon>Dikarya</taxon>
        <taxon>Ascomycota</taxon>
        <taxon>Saccharomycotina</taxon>
        <taxon>Saccharomycetes</taxon>
        <taxon>Phaffomycetales</taxon>
        <taxon>Wickerhamomycetaceae</taxon>
        <taxon>Wickerhamomyces</taxon>
    </lineage>
</organism>
<dbReference type="CDD" id="cd04077">
    <property type="entry name" value="Peptidases_S8_PCSK9_ProteinaseK_like"/>
    <property type="match status" value="1"/>
</dbReference>
<evidence type="ECO:0000259" key="6">
    <source>
        <dbReference type="Pfam" id="PF00082"/>
    </source>
</evidence>
<feature type="active site" description="Charge relay system" evidence="5">
    <location>
        <position position="180"/>
    </location>
</feature>
<evidence type="ECO:0000313" key="8">
    <source>
        <dbReference type="Proteomes" id="UP000774326"/>
    </source>
</evidence>
<feature type="active site" description="Charge relay system" evidence="5">
    <location>
        <position position="144"/>
    </location>
</feature>
<dbReference type="Gene3D" id="3.40.50.200">
    <property type="entry name" value="Peptidase S8/S53 domain"/>
    <property type="match status" value="1"/>
</dbReference>
<feature type="active site" description="Charge relay system" evidence="5">
    <location>
        <position position="336"/>
    </location>
</feature>
<dbReference type="InterPro" id="IPR000209">
    <property type="entry name" value="Peptidase_S8/S53_dom"/>
</dbReference>
<comment type="similarity">
    <text evidence="1 5">Belongs to the peptidase S8 family.</text>
</comment>
<reference evidence="7" key="1">
    <citation type="journal article" date="2021" name="Open Biol.">
        <title>Shared evolutionary footprints suggest mitochondrial oxidative damage underlies multiple complex I losses in fungi.</title>
        <authorList>
            <person name="Schikora-Tamarit M.A."/>
            <person name="Marcet-Houben M."/>
            <person name="Nosek J."/>
            <person name="Gabaldon T."/>
        </authorList>
    </citation>
    <scope>NUCLEOTIDE SEQUENCE</scope>
    <source>
        <strain evidence="7">CBS2887</strain>
    </source>
</reference>
<keyword evidence="3 5" id="KW-0378">Hydrolase</keyword>
<accession>A0A9P8Q352</accession>
<dbReference type="PROSITE" id="PS00136">
    <property type="entry name" value="SUBTILASE_ASP"/>
    <property type="match status" value="1"/>
</dbReference>
<gene>
    <name evidence="7" type="ORF">WICPIJ_006800</name>
</gene>
<evidence type="ECO:0000256" key="1">
    <source>
        <dbReference type="ARBA" id="ARBA00011073"/>
    </source>
</evidence>
<name>A0A9P8Q352_WICPI</name>
<keyword evidence="4 5" id="KW-0720">Serine protease</keyword>
<dbReference type="AlphaFoldDB" id="A0A9P8Q352"/>
<protein>
    <recommendedName>
        <fullName evidence="6">Peptidase S8/S53 domain-containing protein</fullName>
    </recommendedName>
</protein>
<evidence type="ECO:0000256" key="4">
    <source>
        <dbReference type="ARBA" id="ARBA00022825"/>
    </source>
</evidence>
<sequence>MVLIKRISLLGYLAASVSAVGFIVQFKQDYQFNQFFSTYYKINDSKISAESVEKLGLGVKSFEIGTGFKGIIGDFNAEFVKSLYYDKNIASISLDRDLILAEVQTNAPKHLTRLSQLSKLKKTQYLDYVYDPTGGIGVDVFILDSGIQANNPEFSKRVTKLADFTGEDEHLTDSNDYIGHGTYIAGVIGSQTYGVAKKSNLFDVRVTNKLGKTKLSSIINAFNTILVDSKITGRPSLVVVPLIMKKNAILNSAVESLVKSGIPVITPAGNDGKQACNYSPASAKGALTVGAIDVENDSISSFSNWGACVDIFAPGVKVETTNNTPTGEKVVKSGTSLSTGVAAGLVAYFMGMGDTGLQAVERVMKYSLADVIPKEQLEVRPLTSNRILFNGEGEPNWGQSP</sequence>
<dbReference type="InterPro" id="IPR034193">
    <property type="entry name" value="PCSK9_ProteinaseK-like"/>
</dbReference>
<comment type="caution">
    <text evidence="7">The sequence shown here is derived from an EMBL/GenBank/DDBJ whole genome shotgun (WGS) entry which is preliminary data.</text>
</comment>
<evidence type="ECO:0000256" key="5">
    <source>
        <dbReference type="PROSITE-ProRule" id="PRU01240"/>
    </source>
</evidence>
<evidence type="ECO:0000256" key="3">
    <source>
        <dbReference type="ARBA" id="ARBA00022801"/>
    </source>
</evidence>
<feature type="domain" description="Peptidase S8/S53" evidence="6">
    <location>
        <begin position="136"/>
        <end position="350"/>
    </location>
</feature>
<evidence type="ECO:0000256" key="2">
    <source>
        <dbReference type="ARBA" id="ARBA00022670"/>
    </source>
</evidence>
<keyword evidence="2 5" id="KW-0645">Protease</keyword>
<dbReference type="Proteomes" id="UP000774326">
    <property type="component" value="Unassembled WGS sequence"/>
</dbReference>
<dbReference type="InterPro" id="IPR022398">
    <property type="entry name" value="Peptidase_S8_His-AS"/>
</dbReference>
<dbReference type="GO" id="GO:0006508">
    <property type="term" value="P:proteolysis"/>
    <property type="evidence" value="ECO:0007669"/>
    <property type="project" value="UniProtKB-KW"/>
</dbReference>
<dbReference type="PROSITE" id="PS00137">
    <property type="entry name" value="SUBTILASE_HIS"/>
    <property type="match status" value="1"/>
</dbReference>
<proteinExistence type="inferred from homology"/>
<dbReference type="OrthoDB" id="206201at2759"/>
<keyword evidence="8" id="KW-1185">Reference proteome</keyword>
<dbReference type="InterPro" id="IPR015500">
    <property type="entry name" value="Peptidase_S8_subtilisin-rel"/>
</dbReference>
<dbReference type="InterPro" id="IPR023827">
    <property type="entry name" value="Peptidase_S8_Asp-AS"/>
</dbReference>
<dbReference type="SUPFAM" id="SSF52743">
    <property type="entry name" value="Subtilisin-like"/>
    <property type="match status" value="1"/>
</dbReference>
<dbReference type="PANTHER" id="PTHR43806">
    <property type="entry name" value="PEPTIDASE S8"/>
    <property type="match status" value="1"/>
</dbReference>
<dbReference type="Pfam" id="PF00082">
    <property type="entry name" value="Peptidase_S8"/>
    <property type="match status" value="1"/>
</dbReference>
<dbReference type="InterPro" id="IPR036852">
    <property type="entry name" value="Peptidase_S8/S53_dom_sf"/>
</dbReference>
<dbReference type="GO" id="GO:0004252">
    <property type="term" value="F:serine-type endopeptidase activity"/>
    <property type="evidence" value="ECO:0007669"/>
    <property type="project" value="UniProtKB-UniRule"/>
</dbReference>
<dbReference type="PROSITE" id="PS51892">
    <property type="entry name" value="SUBTILASE"/>
    <property type="match status" value="1"/>
</dbReference>
<dbReference type="InterPro" id="IPR050131">
    <property type="entry name" value="Peptidase_S8_subtilisin-like"/>
</dbReference>
<dbReference type="PANTHER" id="PTHR43806:SF13">
    <property type="entry name" value="SUBTILASE-TYPE PROTEINASE RRT12"/>
    <property type="match status" value="1"/>
</dbReference>
<evidence type="ECO:0000313" key="7">
    <source>
        <dbReference type="EMBL" id="KAH3682242.1"/>
    </source>
</evidence>
<reference evidence="7" key="2">
    <citation type="submission" date="2021-01" db="EMBL/GenBank/DDBJ databases">
        <authorList>
            <person name="Schikora-Tamarit M.A."/>
        </authorList>
    </citation>
    <scope>NUCLEOTIDE SEQUENCE</scope>
    <source>
        <strain evidence="7">CBS2887</strain>
    </source>
</reference>
<dbReference type="PRINTS" id="PR00723">
    <property type="entry name" value="SUBTILISIN"/>
</dbReference>
<dbReference type="EMBL" id="JAEUBG010003835">
    <property type="protein sequence ID" value="KAH3682242.1"/>
    <property type="molecule type" value="Genomic_DNA"/>
</dbReference>